<dbReference type="InterPro" id="IPR024265">
    <property type="entry name" value="DUF3788"/>
</dbReference>
<proteinExistence type="predicted"/>
<dbReference type="EMBL" id="LKET01000021">
    <property type="protein sequence ID" value="KPU45520.1"/>
    <property type="molecule type" value="Genomic_DNA"/>
</dbReference>
<dbReference type="Proteomes" id="UP000050326">
    <property type="component" value="Unassembled WGS sequence"/>
</dbReference>
<reference evidence="1 2" key="1">
    <citation type="submission" date="2015-09" db="EMBL/GenBank/DDBJ databases">
        <title>Genome sequence of Oxobacter pfennigii DSM 3222.</title>
        <authorList>
            <person name="Poehlein A."/>
            <person name="Bengelsdorf F.R."/>
            <person name="Schiel-Bengelsdorf B."/>
            <person name="Duerre P."/>
            <person name="Daniel R."/>
        </authorList>
    </citation>
    <scope>NUCLEOTIDE SEQUENCE [LARGE SCALE GENOMIC DNA]</scope>
    <source>
        <strain evidence="1 2">DSM 3222</strain>
    </source>
</reference>
<keyword evidence="2" id="KW-1185">Reference proteome</keyword>
<dbReference type="STRING" id="36849.OXPF_07530"/>
<dbReference type="RefSeq" id="WP_054873867.1">
    <property type="nucleotide sequence ID" value="NZ_LKET01000021.1"/>
</dbReference>
<sequence>MPEKDLILDGSYTPSYDEIAGYMDEAAQGLWQAMNSFVRERYNASLKIMYSKCSAKPGWNVKYQKSGKSLCTLYPEKKGFVVLVVVKLGLLPVIEGIWREFQPQVVETIKTAKPFNNTLWLMIEVNDRETFNDVKQLLLLKNEKV</sequence>
<evidence type="ECO:0000313" key="1">
    <source>
        <dbReference type="EMBL" id="KPU45520.1"/>
    </source>
</evidence>
<dbReference type="OrthoDB" id="9090890at2"/>
<dbReference type="AlphaFoldDB" id="A0A0N8NTQ9"/>
<organism evidence="1 2">
    <name type="scientific">Oxobacter pfennigii</name>
    <dbReference type="NCBI Taxonomy" id="36849"/>
    <lineage>
        <taxon>Bacteria</taxon>
        <taxon>Bacillati</taxon>
        <taxon>Bacillota</taxon>
        <taxon>Clostridia</taxon>
        <taxon>Eubacteriales</taxon>
        <taxon>Clostridiaceae</taxon>
        <taxon>Oxobacter</taxon>
    </lineage>
</organism>
<evidence type="ECO:0000313" key="2">
    <source>
        <dbReference type="Proteomes" id="UP000050326"/>
    </source>
</evidence>
<dbReference type="Pfam" id="PF12663">
    <property type="entry name" value="DUF3788"/>
    <property type="match status" value="1"/>
</dbReference>
<accession>A0A0N8NTQ9</accession>
<comment type="caution">
    <text evidence="1">The sequence shown here is derived from an EMBL/GenBank/DDBJ whole genome shotgun (WGS) entry which is preliminary data.</text>
</comment>
<name>A0A0N8NTQ9_9CLOT</name>
<protein>
    <recommendedName>
        <fullName evidence="3">DUF3788 domain-containing protein</fullName>
    </recommendedName>
</protein>
<gene>
    <name evidence="1" type="ORF">OXPF_07530</name>
</gene>
<evidence type="ECO:0008006" key="3">
    <source>
        <dbReference type="Google" id="ProtNLM"/>
    </source>
</evidence>